<keyword evidence="4" id="KW-0812">Transmembrane</keyword>
<evidence type="ECO:0000256" key="4">
    <source>
        <dbReference type="SAM" id="Phobius"/>
    </source>
</evidence>
<evidence type="ECO:0000256" key="2">
    <source>
        <dbReference type="ARBA" id="ARBA00023004"/>
    </source>
</evidence>
<evidence type="ECO:0000256" key="1">
    <source>
        <dbReference type="ARBA" id="ARBA00022737"/>
    </source>
</evidence>
<keyword evidence="4" id="KW-0472">Membrane</keyword>
<dbReference type="Pfam" id="PF24681">
    <property type="entry name" value="Kelch_KLHDC2_KLHL20_DRC7"/>
    <property type="match status" value="1"/>
</dbReference>
<keyword evidence="4" id="KW-1133">Transmembrane helix</keyword>
<dbReference type="InterPro" id="IPR015915">
    <property type="entry name" value="Kelch-typ_b-propeller"/>
</dbReference>
<name>A0AAD9AHN7_9PEZI</name>
<dbReference type="EMBL" id="JAQOWY010000189">
    <property type="protein sequence ID" value="KAK1847839.1"/>
    <property type="molecule type" value="Genomic_DNA"/>
</dbReference>
<keyword evidence="1" id="KW-0677">Repeat</keyword>
<organism evidence="5 6">
    <name type="scientific">Colletotrichum chrysophilum</name>
    <dbReference type="NCBI Taxonomy" id="1836956"/>
    <lineage>
        <taxon>Eukaryota</taxon>
        <taxon>Fungi</taxon>
        <taxon>Dikarya</taxon>
        <taxon>Ascomycota</taxon>
        <taxon>Pezizomycotina</taxon>
        <taxon>Sordariomycetes</taxon>
        <taxon>Hypocreomycetidae</taxon>
        <taxon>Glomerellales</taxon>
        <taxon>Glomerellaceae</taxon>
        <taxon>Colletotrichum</taxon>
        <taxon>Colletotrichum gloeosporioides species complex</taxon>
    </lineage>
</organism>
<keyword evidence="2" id="KW-0408">Iron</keyword>
<dbReference type="PANTHER" id="PTHR47435">
    <property type="entry name" value="KELCH REPEAT PROTEIN (AFU_ORTHOLOGUE AFUA_5G12780)"/>
    <property type="match status" value="1"/>
</dbReference>
<dbReference type="InterPro" id="IPR011043">
    <property type="entry name" value="Gal_Oxase/kelch_b-propeller"/>
</dbReference>
<protein>
    <submittedName>
        <fullName evidence="5">Kelch repeat protein</fullName>
    </submittedName>
</protein>
<evidence type="ECO:0000313" key="5">
    <source>
        <dbReference type="EMBL" id="KAK1847839.1"/>
    </source>
</evidence>
<keyword evidence="6" id="KW-1185">Reference proteome</keyword>
<dbReference type="GO" id="GO:0019760">
    <property type="term" value="P:glucosinolate metabolic process"/>
    <property type="evidence" value="ECO:0007669"/>
    <property type="project" value="UniProtKB-ARBA"/>
</dbReference>
<accession>A0AAD9AHN7</accession>
<feature type="transmembrane region" description="Helical" evidence="4">
    <location>
        <begin position="424"/>
        <end position="448"/>
    </location>
</feature>
<dbReference type="CDD" id="cd12087">
    <property type="entry name" value="TM_EGFR-like"/>
    <property type="match status" value="1"/>
</dbReference>
<gene>
    <name evidence="5" type="ORF">CCHR01_09496</name>
</gene>
<evidence type="ECO:0000256" key="3">
    <source>
        <dbReference type="SAM" id="MobiDB-lite"/>
    </source>
</evidence>
<reference evidence="5" key="1">
    <citation type="submission" date="2023-01" db="EMBL/GenBank/DDBJ databases">
        <title>Colletotrichum chrysophilum M932 genome sequence.</title>
        <authorList>
            <person name="Baroncelli R."/>
        </authorList>
    </citation>
    <scope>NUCLEOTIDE SEQUENCE</scope>
    <source>
        <strain evidence="5">M932</strain>
    </source>
</reference>
<dbReference type="Proteomes" id="UP001243330">
    <property type="component" value="Unassembled WGS sequence"/>
</dbReference>
<evidence type="ECO:0000313" key="6">
    <source>
        <dbReference type="Proteomes" id="UP001243330"/>
    </source>
</evidence>
<sequence length="538" mass="58687">MNRVSVTNTQTLIHHVALVIDDYLYIDGGTVSQRSQGTYQGHKSALKVTSTLSIPLSQSWTPANVKMRQIRKDAPIVQRQAVFADHSSKSFWVWGGLNENKTRSQTELWKFTADGQGGGSWAIDENLNQGQADFHRSHGGAFTSASNSAFYIGGMEETTTAIKPDMPNGGYIFTSSSQDRVWRNTTEAPYSKSKTLYAASAQYIPKFGSQGLIMILGGAHYDAASTKSNDNAMDIVWLMDPVTRTWHSQQTTGDSPPARRWSCTVGAKSLNDTYEIFIFGGHVDGRIGFGDIWILSLPGFVWARAAYTKTPRAQMGCVVAGRRQLITVGGVDPTLLSSQLLSTKDPLDQGLGIFDLTKLQWKTQYDHDAAAYDSPDVIKSWYDNPENLSNVQYNEGVATLFNSSFGRDRSSDAKDNHVSPLSPAAMGGIVGGSIIVAVLLGGFAFMILRRRKGQGQRGSKARPFDNPEDSRAELGIAQSSSSWSHNGVPGMAYATPAAELQALQSRVELDGQDSRGSRVELDASEKRRSTEQTIISCS</sequence>
<feature type="compositionally biased region" description="Basic and acidic residues" evidence="3">
    <location>
        <begin position="507"/>
        <end position="530"/>
    </location>
</feature>
<comment type="caution">
    <text evidence="5">The sequence shown here is derived from an EMBL/GenBank/DDBJ whole genome shotgun (WGS) entry which is preliminary data.</text>
</comment>
<dbReference type="PANTHER" id="PTHR47435:SF4">
    <property type="entry name" value="KELCH REPEAT PROTEIN (AFU_ORTHOLOGUE AFUA_5G12780)"/>
    <property type="match status" value="1"/>
</dbReference>
<dbReference type="SUPFAM" id="SSF50965">
    <property type="entry name" value="Galactose oxidase, central domain"/>
    <property type="match status" value="1"/>
</dbReference>
<dbReference type="AlphaFoldDB" id="A0AAD9AHN7"/>
<feature type="region of interest" description="Disordered" evidence="3">
    <location>
        <begin position="507"/>
        <end position="538"/>
    </location>
</feature>
<proteinExistence type="predicted"/>
<dbReference type="Gene3D" id="2.120.10.80">
    <property type="entry name" value="Kelch-type beta propeller"/>
    <property type="match status" value="2"/>
</dbReference>